<protein>
    <submittedName>
        <fullName evidence="10">Competence protein ComEC</fullName>
    </submittedName>
</protein>
<evidence type="ECO:0000259" key="7">
    <source>
        <dbReference type="Pfam" id="PF00753"/>
    </source>
</evidence>
<dbReference type="Pfam" id="PF03772">
    <property type="entry name" value="Competence"/>
    <property type="match status" value="1"/>
</dbReference>
<evidence type="ECO:0000256" key="2">
    <source>
        <dbReference type="ARBA" id="ARBA00022475"/>
    </source>
</evidence>
<dbReference type="InterPro" id="IPR004797">
    <property type="entry name" value="Competence_ComEC/Rec2"/>
</dbReference>
<evidence type="ECO:0000256" key="1">
    <source>
        <dbReference type="ARBA" id="ARBA00004651"/>
    </source>
</evidence>
<dbReference type="PANTHER" id="PTHR30619:SF1">
    <property type="entry name" value="RECOMBINATION PROTEIN 2"/>
    <property type="match status" value="1"/>
</dbReference>
<dbReference type="InterPro" id="IPR001279">
    <property type="entry name" value="Metallo-B-lactamas"/>
</dbReference>
<dbReference type="CDD" id="cd07731">
    <property type="entry name" value="ComA-like_MBL-fold"/>
    <property type="match status" value="1"/>
</dbReference>
<keyword evidence="2" id="KW-1003">Cell membrane</keyword>
<feature type="transmembrane region" description="Helical" evidence="6">
    <location>
        <begin position="327"/>
        <end position="345"/>
    </location>
</feature>
<dbReference type="NCBIfam" id="TIGR00360">
    <property type="entry name" value="ComEC_N-term"/>
    <property type="match status" value="1"/>
</dbReference>
<dbReference type="PANTHER" id="PTHR30619">
    <property type="entry name" value="DNA INTERNALIZATION/COMPETENCE PROTEIN COMEC/REC2"/>
    <property type="match status" value="1"/>
</dbReference>
<feature type="transmembrane region" description="Helical" evidence="6">
    <location>
        <begin position="44"/>
        <end position="62"/>
    </location>
</feature>
<dbReference type="RefSeq" id="WP_209461950.1">
    <property type="nucleotide sequence ID" value="NZ_CP110224.1"/>
</dbReference>
<dbReference type="SUPFAM" id="SSF56281">
    <property type="entry name" value="Metallo-hydrolase/oxidoreductase"/>
    <property type="match status" value="1"/>
</dbReference>
<feature type="transmembrane region" description="Helical" evidence="6">
    <location>
        <begin position="391"/>
        <end position="411"/>
    </location>
</feature>
<feature type="domain" description="ComEC/Rec2-related protein" evidence="8">
    <location>
        <begin position="212"/>
        <end position="469"/>
    </location>
</feature>
<feature type="transmembrane region" description="Helical" evidence="6">
    <location>
        <begin position="357"/>
        <end position="379"/>
    </location>
</feature>
<feature type="transmembrane region" description="Helical" evidence="6">
    <location>
        <begin position="268"/>
        <end position="291"/>
    </location>
</feature>
<keyword evidence="11" id="KW-1185">Reference proteome</keyword>
<dbReference type="Pfam" id="PF13567">
    <property type="entry name" value="DUF4131"/>
    <property type="match status" value="1"/>
</dbReference>
<dbReference type="InterPro" id="IPR025405">
    <property type="entry name" value="DUF4131"/>
</dbReference>
<feature type="transmembrane region" description="Helical" evidence="6">
    <location>
        <begin position="12"/>
        <end position="38"/>
    </location>
</feature>
<reference evidence="10 11" key="1">
    <citation type="submission" date="2021-03" db="EMBL/GenBank/DDBJ databases">
        <title>Genomic Encyclopedia of Type Strains, Phase IV (KMG-IV): sequencing the most valuable type-strain genomes for metagenomic binning, comparative biology and taxonomic classification.</title>
        <authorList>
            <person name="Goeker M."/>
        </authorList>
    </citation>
    <scope>NUCLEOTIDE SEQUENCE [LARGE SCALE GENOMIC DNA]</scope>
    <source>
        <strain evidence="10 11">DSM 25609</strain>
    </source>
</reference>
<dbReference type="InterPro" id="IPR052159">
    <property type="entry name" value="Competence_DNA_uptake"/>
</dbReference>
<evidence type="ECO:0000256" key="6">
    <source>
        <dbReference type="SAM" id="Phobius"/>
    </source>
</evidence>
<evidence type="ECO:0000313" key="11">
    <source>
        <dbReference type="Proteomes" id="UP001519345"/>
    </source>
</evidence>
<proteinExistence type="predicted"/>
<dbReference type="Pfam" id="PF00753">
    <property type="entry name" value="Lactamase_B"/>
    <property type="match status" value="1"/>
</dbReference>
<evidence type="ECO:0000259" key="9">
    <source>
        <dbReference type="Pfam" id="PF13567"/>
    </source>
</evidence>
<dbReference type="EMBL" id="JAGGKX010000003">
    <property type="protein sequence ID" value="MBP1968725.1"/>
    <property type="molecule type" value="Genomic_DNA"/>
</dbReference>
<evidence type="ECO:0000256" key="5">
    <source>
        <dbReference type="ARBA" id="ARBA00023136"/>
    </source>
</evidence>
<evidence type="ECO:0000259" key="8">
    <source>
        <dbReference type="Pfam" id="PF03772"/>
    </source>
</evidence>
<feature type="transmembrane region" description="Helical" evidence="6">
    <location>
        <begin position="236"/>
        <end position="256"/>
    </location>
</feature>
<organism evidence="10 11">
    <name type="scientific">Virgibacillus natechei</name>
    <dbReference type="NCBI Taxonomy" id="1216297"/>
    <lineage>
        <taxon>Bacteria</taxon>
        <taxon>Bacillati</taxon>
        <taxon>Bacillota</taxon>
        <taxon>Bacilli</taxon>
        <taxon>Bacillales</taxon>
        <taxon>Bacillaceae</taxon>
        <taxon>Virgibacillus</taxon>
    </lineage>
</organism>
<dbReference type="InterPro" id="IPR035681">
    <property type="entry name" value="ComA-like_MBL"/>
</dbReference>
<name>A0ABS4ICR2_9BACI</name>
<evidence type="ECO:0000256" key="4">
    <source>
        <dbReference type="ARBA" id="ARBA00022989"/>
    </source>
</evidence>
<evidence type="ECO:0000256" key="3">
    <source>
        <dbReference type="ARBA" id="ARBA00022692"/>
    </source>
</evidence>
<keyword evidence="3 6" id="KW-0812">Transmembrane</keyword>
<sequence>MKGYWHLTAISVAISILTIFFDNYWLIAIFSIWLFYLLYDERLGKVPILLSLTFFLFFLLYIPDINEANVKPPPETIQHKGKIESPITITQNKIDFHFQDYRSENKVLVIYFPENQGQPPSLENYPDILYGATCVIQGEMELPDQSTNPGQFDYRNYLLKQAIPYQLILNSLDDIQCEGSAFLHLVYNIRDMLRKQVEANISKETGSWLTAIVLGDDSLLSDDTIELFQRWSLSHILAISGLHIGLVVALVYFALIKLNLFTKEKAQWIMMLFLPVYALIAGGEPSVWRASTMVLIFIILNKVKLKFSVTDTFSIVFLLLIVVDKYIVYHVGFQLSFIVTFGLLLSRQWISNTNISVMQVLQIGFVAQMMILPLQLAYFSTFQPLSILLNWIIVPYFSLFIIPFMFILLLLTALPSFFVLFFDKAFVQIHNIVLTFIEFMDTYANFAWTMGPLPIIVAVFYYILFFIFMNQLQHGKLNQAFRFGCAITILIICVAIRPYFSPVGMVTMLDVGQAEAFVIELPYRQGVIFIEAGATFSFEDMEPSDRAYKQVIKPYLDSRGISHIDAVFLSHKDIDHVGSVPFMLEDLDVEQIIISDLYELDRDTIELWKNHDIQIQQTKRDEIIVVEDHPFYVLAPYKDHNSANENSLVLYTEFGRKDWLFSGEIGKAEEREIITTYQSLPVDVLKVAHHGSNTSTDETFISRISADYALIAVGENNTYGHPTLEVLETLSEEAMTILRTDKDGAVQYQFTNDQQGTFFKYVP</sequence>
<gene>
    <name evidence="10" type="ORF">J2Z83_000819</name>
</gene>
<feature type="domain" description="Metallo-beta-lactamase" evidence="7">
    <location>
        <begin position="511"/>
        <end position="714"/>
    </location>
</feature>
<feature type="domain" description="DUF4131" evidence="9">
    <location>
        <begin position="26"/>
        <end position="171"/>
    </location>
</feature>
<evidence type="ECO:0000313" key="10">
    <source>
        <dbReference type="EMBL" id="MBP1968725.1"/>
    </source>
</evidence>
<dbReference type="Proteomes" id="UP001519345">
    <property type="component" value="Unassembled WGS sequence"/>
</dbReference>
<feature type="transmembrane region" description="Helical" evidence="6">
    <location>
        <begin position="480"/>
        <end position="500"/>
    </location>
</feature>
<comment type="caution">
    <text evidence="10">The sequence shown here is derived from an EMBL/GenBank/DDBJ whole genome shotgun (WGS) entry which is preliminary data.</text>
</comment>
<dbReference type="Gene3D" id="3.60.15.10">
    <property type="entry name" value="Ribonuclease Z/Hydroxyacylglutathione hydrolase-like"/>
    <property type="match status" value="1"/>
</dbReference>
<feature type="transmembrane region" description="Helical" evidence="6">
    <location>
        <begin position="446"/>
        <end position="468"/>
    </location>
</feature>
<keyword evidence="4 6" id="KW-1133">Transmembrane helix</keyword>
<accession>A0ABS4ICR2</accession>
<dbReference type="InterPro" id="IPR036866">
    <property type="entry name" value="RibonucZ/Hydroxyglut_hydro"/>
</dbReference>
<comment type="subcellular location">
    <subcellularLocation>
        <location evidence="1">Cell membrane</location>
        <topology evidence="1">Multi-pass membrane protein</topology>
    </subcellularLocation>
</comment>
<keyword evidence="5 6" id="KW-0472">Membrane</keyword>
<dbReference type="InterPro" id="IPR004477">
    <property type="entry name" value="ComEC_N"/>
</dbReference>
<dbReference type="NCBIfam" id="TIGR00361">
    <property type="entry name" value="ComEC_Rec2"/>
    <property type="match status" value="1"/>
</dbReference>